<dbReference type="CDD" id="cd06225">
    <property type="entry name" value="HAMP"/>
    <property type="match status" value="1"/>
</dbReference>
<organism evidence="15 16">
    <name type="scientific">Roseibacillus ishigakijimensis</name>
    <dbReference type="NCBI Taxonomy" id="454146"/>
    <lineage>
        <taxon>Bacteria</taxon>
        <taxon>Pseudomonadati</taxon>
        <taxon>Verrucomicrobiota</taxon>
        <taxon>Verrucomicrobiia</taxon>
        <taxon>Verrucomicrobiales</taxon>
        <taxon>Verrucomicrobiaceae</taxon>
        <taxon>Roseibacillus</taxon>
    </lineage>
</organism>
<dbReference type="CDD" id="cd00082">
    <property type="entry name" value="HisKA"/>
    <property type="match status" value="1"/>
</dbReference>
<dbReference type="PANTHER" id="PTHR45436:SF5">
    <property type="entry name" value="SENSOR HISTIDINE KINASE TRCS"/>
    <property type="match status" value="1"/>
</dbReference>
<dbReference type="SUPFAM" id="SSF55874">
    <property type="entry name" value="ATPase domain of HSP90 chaperone/DNA topoisomerase II/histidine kinase"/>
    <property type="match status" value="1"/>
</dbReference>
<dbReference type="Pfam" id="PF00512">
    <property type="entry name" value="HisKA"/>
    <property type="match status" value="1"/>
</dbReference>
<keyword evidence="7" id="KW-0418">Kinase</keyword>
<evidence type="ECO:0000313" key="16">
    <source>
        <dbReference type="Proteomes" id="UP000604083"/>
    </source>
</evidence>
<evidence type="ECO:0000256" key="3">
    <source>
        <dbReference type="ARBA" id="ARBA00012438"/>
    </source>
</evidence>
<dbReference type="InterPro" id="IPR003660">
    <property type="entry name" value="HAMP_dom"/>
</dbReference>
<dbReference type="CDD" id="cd00075">
    <property type="entry name" value="HATPase"/>
    <property type="match status" value="1"/>
</dbReference>
<keyword evidence="16" id="KW-1185">Reference proteome</keyword>
<dbReference type="SMART" id="SM00387">
    <property type="entry name" value="HATPase_c"/>
    <property type="match status" value="1"/>
</dbReference>
<dbReference type="InterPro" id="IPR050428">
    <property type="entry name" value="TCS_sensor_his_kinase"/>
</dbReference>
<keyword evidence="4" id="KW-0597">Phosphoprotein</keyword>
<keyword evidence="5" id="KW-0808">Transferase</keyword>
<feature type="transmembrane region" description="Helical" evidence="12">
    <location>
        <begin position="12"/>
        <end position="31"/>
    </location>
</feature>
<dbReference type="Gene3D" id="1.10.287.130">
    <property type="match status" value="1"/>
</dbReference>
<comment type="catalytic activity">
    <reaction evidence="1">
        <text>ATP + protein L-histidine = ADP + protein N-phospho-L-histidine.</text>
        <dbReference type="EC" id="2.7.13.3"/>
    </reaction>
</comment>
<accession>A0A934RRJ9</accession>
<dbReference type="Pfam" id="PF02518">
    <property type="entry name" value="HATPase_c"/>
    <property type="match status" value="1"/>
</dbReference>
<feature type="region of interest" description="Disordered" evidence="11">
    <location>
        <begin position="455"/>
        <end position="487"/>
    </location>
</feature>
<dbReference type="SMART" id="SM00304">
    <property type="entry name" value="HAMP"/>
    <property type="match status" value="1"/>
</dbReference>
<reference evidence="15" key="1">
    <citation type="submission" date="2021-01" db="EMBL/GenBank/DDBJ databases">
        <title>Modified the classification status of verrucomicrobia.</title>
        <authorList>
            <person name="Feng X."/>
        </authorList>
    </citation>
    <scope>NUCLEOTIDE SEQUENCE</scope>
    <source>
        <strain evidence="15">KCTC 12986</strain>
    </source>
</reference>
<evidence type="ECO:0000313" key="15">
    <source>
        <dbReference type="EMBL" id="MBK1834163.1"/>
    </source>
</evidence>
<dbReference type="InterPro" id="IPR003661">
    <property type="entry name" value="HisK_dim/P_dom"/>
</dbReference>
<dbReference type="SMART" id="SM00388">
    <property type="entry name" value="HisKA"/>
    <property type="match status" value="1"/>
</dbReference>
<dbReference type="InterPro" id="IPR005467">
    <property type="entry name" value="His_kinase_dom"/>
</dbReference>
<dbReference type="Proteomes" id="UP000604083">
    <property type="component" value="Unassembled WGS sequence"/>
</dbReference>
<dbReference type="RefSeq" id="WP_200391596.1">
    <property type="nucleotide sequence ID" value="NZ_JAENIO010000018.1"/>
</dbReference>
<feature type="transmembrane region" description="Helical" evidence="12">
    <location>
        <begin position="177"/>
        <end position="198"/>
    </location>
</feature>
<evidence type="ECO:0000256" key="1">
    <source>
        <dbReference type="ARBA" id="ARBA00000085"/>
    </source>
</evidence>
<dbReference type="InterPro" id="IPR036097">
    <property type="entry name" value="HisK_dim/P_sf"/>
</dbReference>
<feature type="domain" description="Histidine kinase" evidence="13">
    <location>
        <begin position="260"/>
        <end position="473"/>
    </location>
</feature>
<evidence type="ECO:0000256" key="12">
    <source>
        <dbReference type="SAM" id="Phobius"/>
    </source>
</evidence>
<gene>
    <name evidence="15" type="ORF">JIN78_08825</name>
</gene>
<proteinExistence type="predicted"/>
<dbReference type="EC" id="2.7.13.3" evidence="3"/>
<keyword evidence="8 12" id="KW-1133">Transmembrane helix</keyword>
<feature type="domain" description="HAMP" evidence="14">
    <location>
        <begin position="199"/>
        <end position="252"/>
    </location>
</feature>
<dbReference type="SUPFAM" id="SSF158472">
    <property type="entry name" value="HAMP domain-like"/>
    <property type="match status" value="1"/>
</dbReference>
<keyword evidence="10 12" id="KW-0472">Membrane</keyword>
<dbReference type="Gene3D" id="6.10.340.10">
    <property type="match status" value="1"/>
</dbReference>
<dbReference type="PROSITE" id="PS50885">
    <property type="entry name" value="HAMP"/>
    <property type="match status" value="1"/>
</dbReference>
<evidence type="ECO:0000256" key="4">
    <source>
        <dbReference type="ARBA" id="ARBA00022553"/>
    </source>
</evidence>
<evidence type="ECO:0000259" key="13">
    <source>
        <dbReference type="PROSITE" id="PS50109"/>
    </source>
</evidence>
<comment type="subcellular location">
    <subcellularLocation>
        <location evidence="2">Membrane</location>
    </subcellularLocation>
</comment>
<dbReference type="AlphaFoldDB" id="A0A934RRJ9"/>
<dbReference type="GO" id="GO:0005886">
    <property type="term" value="C:plasma membrane"/>
    <property type="evidence" value="ECO:0007669"/>
    <property type="project" value="TreeGrafter"/>
</dbReference>
<evidence type="ECO:0000256" key="7">
    <source>
        <dbReference type="ARBA" id="ARBA00022777"/>
    </source>
</evidence>
<dbReference type="PRINTS" id="PR00344">
    <property type="entry name" value="BCTRLSENSOR"/>
</dbReference>
<dbReference type="PROSITE" id="PS51257">
    <property type="entry name" value="PROKAR_LIPOPROTEIN"/>
    <property type="match status" value="1"/>
</dbReference>
<dbReference type="InterPro" id="IPR036890">
    <property type="entry name" value="HATPase_C_sf"/>
</dbReference>
<keyword evidence="6 12" id="KW-0812">Transmembrane</keyword>
<dbReference type="InterPro" id="IPR003594">
    <property type="entry name" value="HATPase_dom"/>
</dbReference>
<evidence type="ECO:0000256" key="5">
    <source>
        <dbReference type="ARBA" id="ARBA00022679"/>
    </source>
</evidence>
<evidence type="ECO:0000256" key="11">
    <source>
        <dbReference type="SAM" id="MobiDB-lite"/>
    </source>
</evidence>
<dbReference type="GO" id="GO:0000155">
    <property type="term" value="F:phosphorelay sensor kinase activity"/>
    <property type="evidence" value="ECO:0007669"/>
    <property type="project" value="InterPro"/>
</dbReference>
<dbReference type="PROSITE" id="PS50109">
    <property type="entry name" value="HIS_KIN"/>
    <property type="match status" value="1"/>
</dbReference>
<protein>
    <recommendedName>
        <fullName evidence="3">histidine kinase</fullName>
        <ecNumber evidence="3">2.7.13.3</ecNumber>
    </recommendedName>
</protein>
<dbReference type="EMBL" id="JAENIO010000018">
    <property type="protein sequence ID" value="MBK1834163.1"/>
    <property type="molecule type" value="Genomic_DNA"/>
</dbReference>
<keyword evidence="9" id="KW-0902">Two-component regulatory system</keyword>
<evidence type="ECO:0000256" key="6">
    <source>
        <dbReference type="ARBA" id="ARBA00022692"/>
    </source>
</evidence>
<name>A0A934RRJ9_9BACT</name>
<evidence type="ECO:0000256" key="10">
    <source>
        <dbReference type="ARBA" id="ARBA00023136"/>
    </source>
</evidence>
<dbReference type="Pfam" id="PF00672">
    <property type="entry name" value="HAMP"/>
    <property type="match status" value="1"/>
</dbReference>
<sequence>MKVPFHSLRWRLQLWHALISLALIVAACLLADRLLTRERVATLDADLRSFERSFVRHGLAPEWLEDEQTPPSREHFQQILREFPQRQGSLPPSFQHLFTDNAQEPFLIFWDQNGDILYASQNAPPSLVHPRQPQKTEGWQNHRTGSLRWLLRDHPSGLILVGRDISPELTALTRFRFLLASGGAGLFLAALAGGWWLVGRALKPIDDISQTASRIAAGNLAERIQVREDDSELTRLANVLNGTFDQLADSLERQKRFTADASHELRTPLSIILSETQRGLRREREAESYRAILSHCQTAATRMRRLVESLLALAREDLPSEDKEPCNLAETVAEAARQLQPLAEKNHAPLTQDLQTVEVPAVRAELETLVQTLLSNALSHPPAGTPVTLRTYQRDGQAHLEVHDQGPGIPPEHLPHLCERFYQVDKARSHSSEHSGLGLAIAQAAARKLGGELTLTSSPQAGTTARFTLPLPPPTAEPLNPSSEHRE</sequence>
<comment type="caution">
    <text evidence="15">The sequence shown here is derived from an EMBL/GenBank/DDBJ whole genome shotgun (WGS) entry which is preliminary data.</text>
</comment>
<evidence type="ECO:0000259" key="14">
    <source>
        <dbReference type="PROSITE" id="PS50885"/>
    </source>
</evidence>
<dbReference type="SUPFAM" id="SSF47384">
    <property type="entry name" value="Homodimeric domain of signal transducing histidine kinase"/>
    <property type="match status" value="1"/>
</dbReference>
<dbReference type="PANTHER" id="PTHR45436">
    <property type="entry name" value="SENSOR HISTIDINE KINASE YKOH"/>
    <property type="match status" value="1"/>
</dbReference>
<dbReference type="Gene3D" id="3.30.565.10">
    <property type="entry name" value="Histidine kinase-like ATPase, C-terminal domain"/>
    <property type="match status" value="1"/>
</dbReference>
<dbReference type="InterPro" id="IPR004358">
    <property type="entry name" value="Sig_transdc_His_kin-like_C"/>
</dbReference>
<evidence type="ECO:0000256" key="2">
    <source>
        <dbReference type="ARBA" id="ARBA00004370"/>
    </source>
</evidence>
<evidence type="ECO:0000256" key="9">
    <source>
        <dbReference type="ARBA" id="ARBA00023012"/>
    </source>
</evidence>
<feature type="compositionally biased region" description="Polar residues" evidence="11">
    <location>
        <begin position="455"/>
        <end position="466"/>
    </location>
</feature>
<evidence type="ECO:0000256" key="8">
    <source>
        <dbReference type="ARBA" id="ARBA00022989"/>
    </source>
</evidence>